<evidence type="ECO:0000259" key="4">
    <source>
        <dbReference type="Pfam" id="PF01515"/>
    </source>
</evidence>
<dbReference type="InterPro" id="IPR002505">
    <property type="entry name" value="PTA_PTB"/>
</dbReference>
<dbReference type="InterPro" id="IPR050500">
    <property type="entry name" value="Phos_Acetyltrans/Butyryltrans"/>
</dbReference>
<evidence type="ECO:0000256" key="1">
    <source>
        <dbReference type="ARBA" id="ARBA00005656"/>
    </source>
</evidence>
<reference evidence="5" key="1">
    <citation type="journal article" date="2015" name="Nature">
        <title>Complex archaea that bridge the gap between prokaryotes and eukaryotes.</title>
        <authorList>
            <person name="Spang A."/>
            <person name="Saw J.H."/>
            <person name="Jorgensen S.L."/>
            <person name="Zaremba-Niedzwiedzka K."/>
            <person name="Martijn J."/>
            <person name="Lind A.E."/>
            <person name="van Eijk R."/>
            <person name="Schleper C."/>
            <person name="Guy L."/>
            <person name="Ettema T.J."/>
        </authorList>
    </citation>
    <scope>NUCLEOTIDE SEQUENCE</scope>
</reference>
<dbReference type="GO" id="GO:0016746">
    <property type="term" value="F:acyltransferase activity"/>
    <property type="evidence" value="ECO:0007669"/>
    <property type="project" value="UniProtKB-KW"/>
</dbReference>
<feature type="domain" description="Phosphate acetyl/butaryl transferase" evidence="4">
    <location>
        <begin position="81"/>
        <end position="291"/>
    </location>
</feature>
<organism evidence="5">
    <name type="scientific">marine sediment metagenome</name>
    <dbReference type="NCBI Taxonomy" id="412755"/>
    <lineage>
        <taxon>unclassified sequences</taxon>
        <taxon>metagenomes</taxon>
        <taxon>ecological metagenomes</taxon>
    </lineage>
</organism>
<sequence>MSEKYQEKNQKFVERALKISKKLPIASVYPLNDEALKGAILAHEMNLVDPIIIGPKKELEKIAKNINKDLSQYEVIDVLDMKEAAKKAVELVKENRAKAILKGSLDTSILLKAVLSKDTGIRANRRISNCYICDTPFYKKTLIYTDVGINILPNLKTKVDILLNAIDVARSIGIETPKIAILSCIEKVNEEIISTMDAKALVDMAKEGIFKDVILEGPLSFDIAFSKKIADDKNFPSKVAGDVDIALFPNLDASNIAVKQLELFSKAECGSLALGAKVPVLINSRNTTAKERALSCVFAKLYYENIQNK</sequence>
<comment type="similarity">
    <text evidence="1">Belongs to the phosphate acetyltransferase and butyryltransferase family.</text>
</comment>
<dbReference type="AlphaFoldDB" id="A0A0F9D8S9"/>
<proteinExistence type="inferred from homology"/>
<name>A0A0F9D8S9_9ZZZZ</name>
<dbReference type="NCBIfam" id="NF006045">
    <property type="entry name" value="PRK08190.1"/>
    <property type="match status" value="1"/>
</dbReference>
<dbReference type="PIRSF" id="PIRSF000428">
    <property type="entry name" value="P_Ac_trans"/>
    <property type="match status" value="1"/>
</dbReference>
<accession>A0A0F9D8S9</accession>
<protein>
    <recommendedName>
        <fullName evidence="4">Phosphate acetyl/butaryl transferase domain-containing protein</fullName>
    </recommendedName>
</protein>
<dbReference type="PANTHER" id="PTHR43356">
    <property type="entry name" value="PHOSPHATE ACETYLTRANSFERASE"/>
    <property type="match status" value="1"/>
</dbReference>
<evidence type="ECO:0000256" key="3">
    <source>
        <dbReference type="ARBA" id="ARBA00023315"/>
    </source>
</evidence>
<dbReference type="InterPro" id="IPR012147">
    <property type="entry name" value="P_Ac_Bu_trans"/>
</dbReference>
<dbReference type="Pfam" id="PF01515">
    <property type="entry name" value="PTA_PTB"/>
    <property type="match status" value="1"/>
</dbReference>
<dbReference type="PANTHER" id="PTHR43356:SF2">
    <property type="entry name" value="PHOSPHATE ACETYLTRANSFERASE"/>
    <property type="match status" value="1"/>
</dbReference>
<keyword evidence="3" id="KW-0012">Acyltransferase</keyword>
<keyword evidence="2" id="KW-0808">Transferase</keyword>
<evidence type="ECO:0000256" key="2">
    <source>
        <dbReference type="ARBA" id="ARBA00022679"/>
    </source>
</evidence>
<evidence type="ECO:0000313" key="5">
    <source>
        <dbReference type="EMBL" id="KKL58103.1"/>
    </source>
</evidence>
<comment type="caution">
    <text evidence="5">The sequence shown here is derived from an EMBL/GenBank/DDBJ whole genome shotgun (WGS) entry which is preliminary data.</text>
</comment>
<dbReference type="EMBL" id="LAZR01029940">
    <property type="protein sequence ID" value="KKL58103.1"/>
    <property type="molecule type" value="Genomic_DNA"/>
</dbReference>
<dbReference type="SUPFAM" id="SSF53659">
    <property type="entry name" value="Isocitrate/Isopropylmalate dehydrogenase-like"/>
    <property type="match status" value="1"/>
</dbReference>
<dbReference type="Gene3D" id="3.40.718.10">
    <property type="entry name" value="Isopropylmalate Dehydrogenase"/>
    <property type="match status" value="1"/>
</dbReference>
<gene>
    <name evidence="5" type="ORF">LCGC14_2228740</name>
</gene>